<evidence type="ECO:0000256" key="3">
    <source>
        <dbReference type="ARBA" id="ARBA00022679"/>
    </source>
</evidence>
<dbReference type="Gene3D" id="3.40.640.10">
    <property type="entry name" value="Type I PLP-dependent aspartate aminotransferase-like (Major domain)"/>
    <property type="match status" value="1"/>
</dbReference>
<protein>
    <submittedName>
        <fullName evidence="6">O-acetylhomoserine sulfhydrylase</fullName>
    </submittedName>
</protein>
<dbReference type="GO" id="GO:0004124">
    <property type="term" value="F:cysteine synthase activity"/>
    <property type="evidence" value="ECO:0007669"/>
    <property type="project" value="TreeGrafter"/>
</dbReference>
<dbReference type="InterPro" id="IPR006235">
    <property type="entry name" value="OAc-hSer/O-AcSer_sulfhydrylase"/>
</dbReference>
<dbReference type="FunFam" id="3.40.640.10:FF:000035">
    <property type="entry name" value="O-succinylhomoserine sulfhydrylase"/>
    <property type="match status" value="1"/>
</dbReference>
<dbReference type="GO" id="GO:0071269">
    <property type="term" value="P:L-homocysteine biosynthetic process"/>
    <property type="evidence" value="ECO:0007669"/>
    <property type="project" value="TreeGrafter"/>
</dbReference>
<dbReference type="NCBIfam" id="TIGR01326">
    <property type="entry name" value="OAH_OAS_sulfhy"/>
    <property type="match status" value="1"/>
</dbReference>
<comment type="similarity">
    <text evidence="2 5">Belongs to the trans-sulfuration enzymes family.</text>
</comment>
<sequence>MTEKFNQLGTSTKLLHAGQIPDPTTGARALPIYQTTSYVFNDADHAEKLFSLQEPGNIYSRIMNPTVDAFEKRMAILEDGVGALATSSGMAGITMTILNIAGAGDHIVSAANLYGGTYNLFKVTLPKYGIHVTFVDSTNPEEVKRAITTNTKAVFAETVGNPSLNVLDFEAISDVAHEANIPLIVDNTFAPPPLCKPLQHGADIVIHSATKWIGGHGTTIGGVVIDGGRFDWNKEKFPEFHEPDESYGGLVYARDLGDMAFIMKLRVQLMRDIGACLSPFNAFQLMQGLETLSLRLKKHQENALALARKLQEHPAVKWVSYPGLEDHTAHQQAKKYLNDGYGAIVNFGIDGGLNAGRELISNVKLWSHVANVGDAKSLIIHPASTTHLQLSSEDLKTTGVTEDLVRLSVGLEDLEDIYEDLNQALFQATGHQPALDQDDTQKMLAQAKNSAIEHTDEGPRRKVILVISDNNTTEEMKPWERLRYRIITLNVSEEKHALSEYMTPQSVKIDYVYLMSDQLDSVELTDILKGTDPVAVLASEKVASTYRQTEKSFLIL</sequence>
<dbReference type="Gene3D" id="3.90.1150.10">
    <property type="entry name" value="Aspartate Aminotransferase, domain 1"/>
    <property type="match status" value="1"/>
</dbReference>
<dbReference type="Proteomes" id="UP000281498">
    <property type="component" value="Unassembled WGS sequence"/>
</dbReference>
<organism evidence="6 7">
    <name type="scientific">Salipaludibacillus neizhouensis</name>
    <dbReference type="NCBI Taxonomy" id="885475"/>
    <lineage>
        <taxon>Bacteria</taxon>
        <taxon>Bacillati</taxon>
        <taxon>Bacillota</taxon>
        <taxon>Bacilli</taxon>
        <taxon>Bacillales</taxon>
        <taxon>Bacillaceae</taxon>
    </lineage>
</organism>
<name>A0A3A9K7J6_9BACI</name>
<comment type="cofactor">
    <cofactor evidence="1 5">
        <name>pyridoxal 5'-phosphate</name>
        <dbReference type="ChEBI" id="CHEBI:597326"/>
    </cofactor>
</comment>
<dbReference type="InterPro" id="IPR015424">
    <property type="entry name" value="PyrdxlP-dep_Trfase"/>
</dbReference>
<gene>
    <name evidence="6" type="ORF">CR203_13320</name>
</gene>
<keyword evidence="7" id="KW-1185">Reference proteome</keyword>
<dbReference type="GO" id="GO:0005737">
    <property type="term" value="C:cytoplasm"/>
    <property type="evidence" value="ECO:0007669"/>
    <property type="project" value="TreeGrafter"/>
</dbReference>
<dbReference type="OrthoDB" id="9803887at2"/>
<reference evidence="6 7" key="1">
    <citation type="submission" date="2017-10" db="EMBL/GenBank/DDBJ databases">
        <title>Bacillus sp. nov., a halophilic bacterium isolated from a Keqin Lake.</title>
        <authorList>
            <person name="Wang H."/>
        </authorList>
    </citation>
    <scope>NUCLEOTIDE SEQUENCE [LARGE SCALE GENOMIC DNA]</scope>
    <source>
        <strain evidence="6 7">KCTC 13187</strain>
    </source>
</reference>
<dbReference type="GO" id="GO:0030170">
    <property type="term" value="F:pyridoxal phosphate binding"/>
    <property type="evidence" value="ECO:0007669"/>
    <property type="project" value="InterPro"/>
</dbReference>
<dbReference type="SUPFAM" id="SSF53383">
    <property type="entry name" value="PLP-dependent transferases"/>
    <property type="match status" value="1"/>
</dbReference>
<keyword evidence="4 5" id="KW-0663">Pyridoxal phosphate</keyword>
<evidence type="ECO:0000313" key="7">
    <source>
        <dbReference type="Proteomes" id="UP000281498"/>
    </source>
</evidence>
<dbReference type="GO" id="GO:0006535">
    <property type="term" value="P:cysteine biosynthetic process from serine"/>
    <property type="evidence" value="ECO:0007669"/>
    <property type="project" value="TreeGrafter"/>
</dbReference>
<dbReference type="InterPro" id="IPR015422">
    <property type="entry name" value="PyrdxlP-dep_Trfase_small"/>
</dbReference>
<dbReference type="PROSITE" id="PS00868">
    <property type="entry name" value="CYS_MET_METAB_PP"/>
    <property type="match status" value="1"/>
</dbReference>
<comment type="caution">
    <text evidence="6">The sequence shown here is derived from an EMBL/GenBank/DDBJ whole genome shotgun (WGS) entry which is preliminary data.</text>
</comment>
<dbReference type="PANTHER" id="PTHR43797">
    <property type="entry name" value="HOMOCYSTEINE/CYSTEINE SYNTHASE"/>
    <property type="match status" value="1"/>
</dbReference>
<dbReference type="InterPro" id="IPR015421">
    <property type="entry name" value="PyrdxlP-dep_Trfase_major"/>
</dbReference>
<keyword evidence="3" id="KW-0808">Transferase</keyword>
<dbReference type="InterPro" id="IPR054542">
    <property type="entry name" value="Cys_met_metab_PP"/>
</dbReference>
<evidence type="ECO:0000256" key="4">
    <source>
        <dbReference type="ARBA" id="ARBA00022898"/>
    </source>
</evidence>
<dbReference type="AlphaFoldDB" id="A0A3A9K7J6"/>
<evidence type="ECO:0000256" key="2">
    <source>
        <dbReference type="ARBA" id="ARBA00009077"/>
    </source>
</evidence>
<dbReference type="RefSeq" id="WP_110934770.1">
    <property type="nucleotide sequence ID" value="NZ_KZ614146.1"/>
</dbReference>
<evidence type="ECO:0000256" key="1">
    <source>
        <dbReference type="ARBA" id="ARBA00001933"/>
    </source>
</evidence>
<dbReference type="CDD" id="cd00614">
    <property type="entry name" value="CGS_like"/>
    <property type="match status" value="1"/>
</dbReference>
<dbReference type="EMBL" id="PDOE01000005">
    <property type="protein sequence ID" value="RKL66810.1"/>
    <property type="molecule type" value="Genomic_DNA"/>
</dbReference>
<accession>A0A3A9K7J6</accession>
<evidence type="ECO:0000256" key="5">
    <source>
        <dbReference type="RuleBase" id="RU362118"/>
    </source>
</evidence>
<proteinExistence type="inferred from homology"/>
<dbReference type="PANTHER" id="PTHR43797:SF2">
    <property type="entry name" value="HOMOCYSTEINE_CYSTEINE SYNTHASE"/>
    <property type="match status" value="1"/>
</dbReference>
<dbReference type="Pfam" id="PF01053">
    <property type="entry name" value="Cys_Met_Meta_PP"/>
    <property type="match status" value="1"/>
</dbReference>
<dbReference type="GO" id="GO:0019346">
    <property type="term" value="P:transsulfuration"/>
    <property type="evidence" value="ECO:0007669"/>
    <property type="project" value="InterPro"/>
</dbReference>
<evidence type="ECO:0000313" key="6">
    <source>
        <dbReference type="EMBL" id="RKL66810.1"/>
    </source>
</evidence>
<dbReference type="InterPro" id="IPR000277">
    <property type="entry name" value="Cys/Met-Metab_PyrdxlP-dep_enz"/>
</dbReference>
<dbReference type="GO" id="GO:0003961">
    <property type="term" value="F:O-acetylhomoserine aminocarboxypropyltransferase activity"/>
    <property type="evidence" value="ECO:0007669"/>
    <property type="project" value="TreeGrafter"/>
</dbReference>